<evidence type="ECO:0000313" key="1">
    <source>
        <dbReference type="EMBL" id="MRX72908.1"/>
    </source>
</evidence>
<dbReference type="RefSeq" id="WP_154308066.1">
    <property type="nucleotide sequence ID" value="NZ_WKKI01000023.1"/>
</dbReference>
<dbReference type="AlphaFoldDB" id="A0A7X2LZH1"/>
<reference evidence="1 2" key="1">
    <citation type="submission" date="2019-11" db="EMBL/GenBank/DDBJ databases">
        <title>Bacillus lacus genome.</title>
        <authorList>
            <person name="Allen C.J."/>
            <person name="Newman J.D."/>
        </authorList>
    </citation>
    <scope>NUCLEOTIDE SEQUENCE [LARGE SCALE GENOMIC DNA]</scope>
    <source>
        <strain evidence="1 2">KCTC 33946</strain>
    </source>
</reference>
<organism evidence="1 2">
    <name type="scientific">Metabacillus lacus</name>
    <dbReference type="NCBI Taxonomy" id="1983721"/>
    <lineage>
        <taxon>Bacteria</taxon>
        <taxon>Bacillati</taxon>
        <taxon>Bacillota</taxon>
        <taxon>Bacilli</taxon>
        <taxon>Bacillales</taxon>
        <taxon>Bacillaceae</taxon>
        <taxon>Metabacillus</taxon>
    </lineage>
</organism>
<keyword evidence="2" id="KW-1185">Reference proteome</keyword>
<accession>A0A7X2LZH1</accession>
<name>A0A7X2LZH1_9BACI</name>
<dbReference type="EMBL" id="WKKI01000023">
    <property type="protein sequence ID" value="MRX72908.1"/>
    <property type="molecule type" value="Genomic_DNA"/>
</dbReference>
<proteinExistence type="predicted"/>
<comment type="caution">
    <text evidence="1">The sequence shown here is derived from an EMBL/GenBank/DDBJ whole genome shotgun (WGS) entry which is preliminary data.</text>
</comment>
<dbReference type="Proteomes" id="UP000448867">
    <property type="component" value="Unassembled WGS sequence"/>
</dbReference>
<protein>
    <submittedName>
        <fullName evidence="1">DUF1292 domain-containing protein</fullName>
    </submittedName>
</protein>
<sequence>MNSHTVRDSVTIQDSNGRERVLRVEALFDMNGSSYALLSGEGESLVLKVEEEGEDQYLVSISDREKDSIIDAYHIAASAVANEENERA</sequence>
<dbReference type="InterPro" id="IPR009711">
    <property type="entry name" value="UPF0473"/>
</dbReference>
<dbReference type="Pfam" id="PF06949">
    <property type="entry name" value="DUF1292"/>
    <property type="match status" value="1"/>
</dbReference>
<gene>
    <name evidence="1" type="ORF">GJU40_12230</name>
</gene>
<evidence type="ECO:0000313" key="2">
    <source>
        <dbReference type="Proteomes" id="UP000448867"/>
    </source>
</evidence>
<dbReference type="OrthoDB" id="2382047at2"/>